<gene>
    <name evidence="2" type="ORF">HYPSUDRAFT_50055</name>
</gene>
<evidence type="ECO:0000259" key="1">
    <source>
        <dbReference type="Pfam" id="PF13302"/>
    </source>
</evidence>
<dbReference type="OrthoDB" id="64477at2759"/>
<dbReference type="InterPro" id="IPR051531">
    <property type="entry name" value="N-acetyltransferase"/>
</dbReference>
<evidence type="ECO:0000313" key="3">
    <source>
        <dbReference type="Proteomes" id="UP000054270"/>
    </source>
</evidence>
<dbReference type="GO" id="GO:0016747">
    <property type="term" value="F:acyltransferase activity, transferring groups other than amino-acyl groups"/>
    <property type="evidence" value="ECO:0007669"/>
    <property type="project" value="InterPro"/>
</dbReference>
<dbReference type="EMBL" id="KN817808">
    <property type="protein sequence ID" value="KJA12998.1"/>
    <property type="molecule type" value="Genomic_DNA"/>
</dbReference>
<keyword evidence="3" id="KW-1185">Reference proteome</keyword>
<evidence type="ECO:0000313" key="2">
    <source>
        <dbReference type="EMBL" id="KJA12998.1"/>
    </source>
</evidence>
<sequence>MATPSEPFGTNRLITIHSRLPTARIFLRSPLISDAHSLTERAHDPECTAFLPHISHPKNPITIESNERQVRNWQADSLNGKGWFLVVALLPKVKQAIAPYEGDPSKDPCASIGDTGLIPWNLAEKTAETGIMLNSGPLLRGQGYAVEALDLVFALGFDHLKLEKIELGTDKDNVPMRSLMEKRFGVEAVWREEQGDWSFTVGPEWWKKRQEAKSDAQVVIDIEELAER</sequence>
<dbReference type="SUPFAM" id="SSF55729">
    <property type="entry name" value="Acyl-CoA N-acyltransferases (Nat)"/>
    <property type="match status" value="1"/>
</dbReference>
<feature type="domain" description="N-acetyltransferase" evidence="1">
    <location>
        <begin position="24"/>
        <end position="182"/>
    </location>
</feature>
<name>A0A0D2LQA3_HYPSF</name>
<protein>
    <recommendedName>
        <fullName evidence="1">N-acetyltransferase domain-containing protein</fullName>
    </recommendedName>
</protein>
<reference evidence="3" key="1">
    <citation type="submission" date="2014-04" db="EMBL/GenBank/DDBJ databases">
        <title>Evolutionary Origins and Diversification of the Mycorrhizal Mutualists.</title>
        <authorList>
            <consortium name="DOE Joint Genome Institute"/>
            <consortium name="Mycorrhizal Genomics Consortium"/>
            <person name="Kohler A."/>
            <person name="Kuo A."/>
            <person name="Nagy L.G."/>
            <person name="Floudas D."/>
            <person name="Copeland A."/>
            <person name="Barry K.W."/>
            <person name="Cichocki N."/>
            <person name="Veneault-Fourrey C."/>
            <person name="LaButti K."/>
            <person name="Lindquist E.A."/>
            <person name="Lipzen A."/>
            <person name="Lundell T."/>
            <person name="Morin E."/>
            <person name="Murat C."/>
            <person name="Riley R."/>
            <person name="Ohm R."/>
            <person name="Sun H."/>
            <person name="Tunlid A."/>
            <person name="Henrissat B."/>
            <person name="Grigoriev I.V."/>
            <person name="Hibbett D.S."/>
            <person name="Martin F."/>
        </authorList>
    </citation>
    <scope>NUCLEOTIDE SEQUENCE [LARGE SCALE GENOMIC DNA]</scope>
    <source>
        <strain evidence="3">FD-334 SS-4</strain>
    </source>
</reference>
<dbReference type="Pfam" id="PF13302">
    <property type="entry name" value="Acetyltransf_3"/>
    <property type="match status" value="1"/>
</dbReference>
<dbReference type="InterPro" id="IPR000182">
    <property type="entry name" value="GNAT_dom"/>
</dbReference>
<dbReference type="Gene3D" id="3.40.630.30">
    <property type="match status" value="1"/>
</dbReference>
<dbReference type="AlphaFoldDB" id="A0A0D2LQA3"/>
<proteinExistence type="predicted"/>
<dbReference type="PANTHER" id="PTHR43792:SF16">
    <property type="entry name" value="N-ACETYLTRANSFERASE DOMAIN-CONTAINING PROTEIN"/>
    <property type="match status" value="1"/>
</dbReference>
<dbReference type="Proteomes" id="UP000054270">
    <property type="component" value="Unassembled WGS sequence"/>
</dbReference>
<dbReference type="InterPro" id="IPR016181">
    <property type="entry name" value="Acyl_CoA_acyltransferase"/>
</dbReference>
<organism evidence="2 3">
    <name type="scientific">Hypholoma sublateritium (strain FD-334 SS-4)</name>
    <dbReference type="NCBI Taxonomy" id="945553"/>
    <lineage>
        <taxon>Eukaryota</taxon>
        <taxon>Fungi</taxon>
        <taxon>Dikarya</taxon>
        <taxon>Basidiomycota</taxon>
        <taxon>Agaricomycotina</taxon>
        <taxon>Agaricomycetes</taxon>
        <taxon>Agaricomycetidae</taxon>
        <taxon>Agaricales</taxon>
        <taxon>Agaricineae</taxon>
        <taxon>Strophariaceae</taxon>
        <taxon>Hypholoma</taxon>
    </lineage>
</organism>
<dbReference type="PANTHER" id="PTHR43792">
    <property type="entry name" value="GNAT FAMILY, PUTATIVE (AFU_ORTHOLOGUE AFUA_3G00765)-RELATED-RELATED"/>
    <property type="match status" value="1"/>
</dbReference>
<accession>A0A0D2LQA3</accession>